<dbReference type="HOGENOM" id="CLU_045340_1_0_1"/>
<feature type="compositionally biased region" description="Polar residues" evidence="1">
    <location>
        <begin position="292"/>
        <end position="308"/>
    </location>
</feature>
<name>H3DP68_TETNG</name>
<proteinExistence type="predicted"/>
<sequence>ASVSLAPATPPPTLPDLCKRMKGRAPSPPQAPQPAQRSIFRTPVQEGGNAGTDAKENILRPRVHLQVTVPQGYQTSLTEDGSHPSKALMDLLVELCSHFHLNPAVHTLELFSPEGDPLAFKPNALLGSLNVARVLIKEKVLEEKVMRRPAPKIPEKTVRLMVNYHGSQKAVVRVNPFVPLRTLLPAICEKCDFDPAHVLLLKDSISRHELQLDKSLTDLEIKELYVHDQSLVLQPKMASAPALNYSDSICSSTSSLSRTEKKSFLGIFHFSRRKSKKGCSFPISPTVRYSNLGPNESVMNIPRTSPTAQLKKRRAPSLPGAP</sequence>
<dbReference type="PANTHER" id="PTHR47008:SF1">
    <property type="entry name" value="PROTEIN CORDON-BLEU"/>
    <property type="match status" value="1"/>
</dbReference>
<dbReference type="GO" id="GO:0001726">
    <property type="term" value="C:ruffle"/>
    <property type="evidence" value="ECO:0007669"/>
    <property type="project" value="TreeGrafter"/>
</dbReference>
<evidence type="ECO:0000259" key="2">
    <source>
        <dbReference type="Pfam" id="PF09469"/>
    </source>
</evidence>
<dbReference type="PANTHER" id="PTHR47008">
    <property type="entry name" value="PROTEIN CORDON-BLEU"/>
    <property type="match status" value="1"/>
</dbReference>
<dbReference type="GO" id="GO:0003785">
    <property type="term" value="F:actin monomer binding"/>
    <property type="evidence" value="ECO:0007669"/>
    <property type="project" value="InterPro"/>
</dbReference>
<reference evidence="4" key="1">
    <citation type="journal article" date="2004" name="Nature">
        <title>Genome duplication in the teleost fish Tetraodon nigroviridis reveals the early vertebrate proto-karyotype.</title>
        <authorList>
            <person name="Jaillon O."/>
            <person name="Aury J.-M."/>
            <person name="Brunet F."/>
            <person name="Petit J.-L."/>
            <person name="Stange-Thomann N."/>
            <person name="Mauceli E."/>
            <person name="Bouneau L."/>
            <person name="Fischer C."/>
            <person name="Ozouf-Costaz C."/>
            <person name="Bernot A."/>
            <person name="Nicaud S."/>
            <person name="Jaffe D."/>
            <person name="Fisher S."/>
            <person name="Lutfalla G."/>
            <person name="Dossat C."/>
            <person name="Segurens B."/>
            <person name="Dasilva C."/>
            <person name="Salanoubat M."/>
            <person name="Levy M."/>
            <person name="Boudet N."/>
            <person name="Castellano S."/>
            <person name="Anthouard V."/>
            <person name="Jubin C."/>
            <person name="Castelli V."/>
            <person name="Katinka M."/>
            <person name="Vacherie B."/>
            <person name="Biemont C."/>
            <person name="Skalli Z."/>
            <person name="Cattolico L."/>
            <person name="Poulain J."/>
            <person name="De Berardinis V."/>
            <person name="Cruaud C."/>
            <person name="Duprat S."/>
            <person name="Brottier P."/>
            <person name="Coutanceau J.-P."/>
            <person name="Gouzy J."/>
            <person name="Parra G."/>
            <person name="Lardier G."/>
            <person name="Chapple C."/>
            <person name="McKernan K.J."/>
            <person name="McEwan P."/>
            <person name="Bosak S."/>
            <person name="Kellis M."/>
            <person name="Volff J.-N."/>
            <person name="Guigo R."/>
            <person name="Zody M.C."/>
            <person name="Mesirov J."/>
            <person name="Lindblad-Toh K."/>
            <person name="Birren B."/>
            <person name="Nusbaum C."/>
            <person name="Kahn D."/>
            <person name="Robinson-Rechavi M."/>
            <person name="Laudet V."/>
            <person name="Schachter V."/>
            <person name="Quetier F."/>
            <person name="Saurin W."/>
            <person name="Scarpelli C."/>
            <person name="Wincker P."/>
            <person name="Lander E.S."/>
            <person name="Weissenbach J."/>
            <person name="Roest Crollius H."/>
        </authorList>
    </citation>
    <scope>NUCLEOTIDE SEQUENCE [LARGE SCALE GENOMIC DNA]</scope>
</reference>
<dbReference type="AlphaFoldDB" id="H3DP68"/>
<dbReference type="GO" id="GO:0048471">
    <property type="term" value="C:perinuclear region of cytoplasm"/>
    <property type="evidence" value="ECO:0007669"/>
    <property type="project" value="TreeGrafter"/>
</dbReference>
<evidence type="ECO:0000313" key="4">
    <source>
        <dbReference type="Proteomes" id="UP000007303"/>
    </source>
</evidence>
<dbReference type="GO" id="GO:0005884">
    <property type="term" value="C:actin filament"/>
    <property type="evidence" value="ECO:0007669"/>
    <property type="project" value="TreeGrafter"/>
</dbReference>
<dbReference type="GO" id="GO:1990357">
    <property type="term" value="C:terminal web"/>
    <property type="evidence" value="ECO:0007669"/>
    <property type="project" value="TreeGrafter"/>
</dbReference>
<dbReference type="GO" id="GO:0005886">
    <property type="term" value="C:plasma membrane"/>
    <property type="evidence" value="ECO:0007669"/>
    <property type="project" value="TreeGrafter"/>
</dbReference>
<dbReference type="Ensembl" id="ENSTNIT00000022556.1">
    <property type="protein sequence ID" value="ENSTNIP00000022317.1"/>
    <property type="gene ID" value="ENSTNIG00000019121.1"/>
</dbReference>
<dbReference type="GO" id="GO:0044295">
    <property type="term" value="C:axonal growth cone"/>
    <property type="evidence" value="ECO:0007669"/>
    <property type="project" value="TreeGrafter"/>
</dbReference>
<dbReference type="GO" id="GO:0044294">
    <property type="term" value="C:dendritic growth cone"/>
    <property type="evidence" value="ECO:0007669"/>
    <property type="project" value="TreeGrafter"/>
</dbReference>
<accession>H3DP68</accession>
<protein>
    <submittedName>
        <fullName evidence="3">Cordon-bleu WH2 repeat protein</fullName>
    </submittedName>
</protein>
<dbReference type="Proteomes" id="UP000007303">
    <property type="component" value="Unassembled WGS sequence"/>
</dbReference>
<dbReference type="Gene3D" id="3.10.20.90">
    <property type="entry name" value="Phosphatidylinositol 3-kinase Catalytic Subunit, Chain A, domain 1"/>
    <property type="match status" value="1"/>
</dbReference>
<dbReference type="GeneTree" id="ENSGT00530000063608"/>
<reference evidence="3" key="2">
    <citation type="submission" date="2025-08" db="UniProtKB">
        <authorList>
            <consortium name="Ensembl"/>
        </authorList>
    </citation>
    <scope>IDENTIFICATION</scope>
</reference>
<organism evidence="3 4">
    <name type="scientific">Tetraodon nigroviridis</name>
    <name type="common">Spotted green pufferfish</name>
    <name type="synonym">Chelonodon nigroviridis</name>
    <dbReference type="NCBI Taxonomy" id="99883"/>
    <lineage>
        <taxon>Eukaryota</taxon>
        <taxon>Metazoa</taxon>
        <taxon>Chordata</taxon>
        <taxon>Craniata</taxon>
        <taxon>Vertebrata</taxon>
        <taxon>Euteleostomi</taxon>
        <taxon>Actinopterygii</taxon>
        <taxon>Neopterygii</taxon>
        <taxon>Teleostei</taxon>
        <taxon>Neoteleostei</taxon>
        <taxon>Acanthomorphata</taxon>
        <taxon>Eupercaria</taxon>
        <taxon>Tetraodontiformes</taxon>
        <taxon>Tetradontoidea</taxon>
        <taxon>Tetraodontidae</taxon>
        <taxon>Tetraodon</taxon>
    </lineage>
</organism>
<feature type="domain" description="Cordon-bleu ubiquitin-like" evidence="2">
    <location>
        <begin position="147"/>
        <end position="251"/>
    </location>
</feature>
<dbReference type="GO" id="GO:0043025">
    <property type="term" value="C:neuronal cell body"/>
    <property type="evidence" value="ECO:0007669"/>
    <property type="project" value="TreeGrafter"/>
</dbReference>
<feature type="region of interest" description="Disordered" evidence="1">
    <location>
        <begin position="1"/>
        <end position="39"/>
    </location>
</feature>
<dbReference type="InterPro" id="IPR039895">
    <property type="entry name" value="COBL-like"/>
</dbReference>
<dbReference type="GO" id="GO:0030041">
    <property type="term" value="P:actin filament polymerization"/>
    <property type="evidence" value="ECO:0007669"/>
    <property type="project" value="TreeGrafter"/>
</dbReference>
<dbReference type="InterPro" id="IPR019025">
    <property type="entry name" value="Cordon-bleu_ubiquitin_domain"/>
</dbReference>
<reference evidence="3" key="3">
    <citation type="submission" date="2025-09" db="UniProtKB">
        <authorList>
            <consortium name="Ensembl"/>
        </authorList>
    </citation>
    <scope>IDENTIFICATION</scope>
</reference>
<feature type="region of interest" description="Disordered" evidence="1">
    <location>
        <begin position="292"/>
        <end position="322"/>
    </location>
</feature>
<evidence type="ECO:0000313" key="3">
    <source>
        <dbReference type="Ensembl" id="ENSTNIP00000022317.1"/>
    </source>
</evidence>
<evidence type="ECO:0000256" key="1">
    <source>
        <dbReference type="SAM" id="MobiDB-lite"/>
    </source>
</evidence>
<dbReference type="GO" id="GO:0051639">
    <property type="term" value="P:actin filament network formation"/>
    <property type="evidence" value="ECO:0007669"/>
    <property type="project" value="TreeGrafter"/>
</dbReference>
<keyword evidence="4" id="KW-1185">Reference proteome</keyword>
<dbReference type="Pfam" id="PF09469">
    <property type="entry name" value="Cobl"/>
    <property type="match status" value="1"/>
</dbReference>